<organism evidence="8 9">
    <name type="scientific">Erysipelothrix larvae</name>
    <dbReference type="NCBI Taxonomy" id="1514105"/>
    <lineage>
        <taxon>Bacteria</taxon>
        <taxon>Bacillati</taxon>
        <taxon>Bacillota</taxon>
        <taxon>Erysipelotrichia</taxon>
        <taxon>Erysipelotrichales</taxon>
        <taxon>Erysipelotrichaceae</taxon>
        <taxon>Erysipelothrix</taxon>
    </lineage>
</organism>
<evidence type="ECO:0000313" key="9">
    <source>
        <dbReference type="Proteomes" id="UP000063781"/>
    </source>
</evidence>
<dbReference type="InterPro" id="IPR020568">
    <property type="entry name" value="Ribosomal_Su5_D2-typ_SF"/>
</dbReference>
<dbReference type="KEGG" id="erl:AOC36_11620"/>
<gene>
    <name evidence="6" type="primary">rnpA</name>
    <name evidence="8" type="ORF">AOC36_11620</name>
</gene>
<keyword evidence="3 6" id="KW-0255">Endonuclease</keyword>
<dbReference type="GO" id="GO:0000049">
    <property type="term" value="F:tRNA binding"/>
    <property type="evidence" value="ECO:0007669"/>
    <property type="project" value="UniProtKB-UniRule"/>
</dbReference>
<evidence type="ECO:0000256" key="2">
    <source>
        <dbReference type="ARBA" id="ARBA00022722"/>
    </source>
</evidence>
<name>A0A120JU24_9FIRM</name>
<evidence type="ECO:0000256" key="1">
    <source>
        <dbReference type="ARBA" id="ARBA00022694"/>
    </source>
</evidence>
<comment type="similarity">
    <text evidence="6">Belongs to the RnpA family.</text>
</comment>
<protein>
    <recommendedName>
        <fullName evidence="6 7">Ribonuclease P protein component</fullName>
        <shortName evidence="6">RNase P protein</shortName>
        <shortName evidence="6">RNaseP protein</shortName>
        <ecNumber evidence="6 7">3.1.26.5</ecNumber>
    </recommendedName>
    <alternativeName>
        <fullName evidence="6">Protein C5</fullName>
    </alternativeName>
</protein>
<dbReference type="PANTHER" id="PTHR33992">
    <property type="entry name" value="RIBONUCLEASE P PROTEIN COMPONENT"/>
    <property type="match status" value="1"/>
</dbReference>
<keyword evidence="1 6" id="KW-0819">tRNA processing</keyword>
<keyword evidence="9" id="KW-1185">Reference proteome</keyword>
<comment type="catalytic activity">
    <reaction evidence="6">
        <text>Endonucleolytic cleavage of RNA, removing 5'-extranucleotides from tRNA precursor.</text>
        <dbReference type="EC" id="3.1.26.5"/>
    </reaction>
</comment>
<keyword evidence="5 6" id="KW-0694">RNA-binding</keyword>
<evidence type="ECO:0000256" key="7">
    <source>
        <dbReference type="NCBIfam" id="TIGR00188"/>
    </source>
</evidence>
<keyword evidence="4 6" id="KW-0378">Hydrolase</keyword>
<dbReference type="GO" id="GO:0042781">
    <property type="term" value="F:3'-tRNA processing endoribonuclease activity"/>
    <property type="evidence" value="ECO:0007669"/>
    <property type="project" value="TreeGrafter"/>
</dbReference>
<dbReference type="Gene3D" id="3.30.230.10">
    <property type="match status" value="1"/>
</dbReference>
<dbReference type="EMBL" id="CP013213">
    <property type="protein sequence ID" value="AMC94681.1"/>
    <property type="molecule type" value="Genomic_DNA"/>
</dbReference>
<evidence type="ECO:0000256" key="6">
    <source>
        <dbReference type="HAMAP-Rule" id="MF_00227"/>
    </source>
</evidence>
<dbReference type="Pfam" id="PF00825">
    <property type="entry name" value="Ribonuclease_P"/>
    <property type="match status" value="1"/>
</dbReference>
<evidence type="ECO:0000256" key="4">
    <source>
        <dbReference type="ARBA" id="ARBA00022801"/>
    </source>
</evidence>
<dbReference type="EC" id="3.1.26.5" evidence="6 7"/>
<dbReference type="AlphaFoldDB" id="A0A120JU24"/>
<dbReference type="OrthoDB" id="9810867at2"/>
<dbReference type="GO" id="GO:0030677">
    <property type="term" value="C:ribonuclease P complex"/>
    <property type="evidence" value="ECO:0007669"/>
    <property type="project" value="TreeGrafter"/>
</dbReference>
<evidence type="ECO:0000256" key="5">
    <source>
        <dbReference type="ARBA" id="ARBA00022884"/>
    </source>
</evidence>
<dbReference type="PANTHER" id="PTHR33992:SF1">
    <property type="entry name" value="RIBONUCLEASE P PROTEIN COMPONENT"/>
    <property type="match status" value="1"/>
</dbReference>
<reference evidence="8 9" key="1">
    <citation type="submission" date="2015-10" db="EMBL/GenBank/DDBJ databases">
        <title>Erysipelothrix larvae sp. LV19 isolated from the larval gut of the rhinoceros beetle, Trypoxylus dichotomus.</title>
        <authorList>
            <person name="Lim S."/>
            <person name="Kim B.-C."/>
        </authorList>
    </citation>
    <scope>NUCLEOTIDE SEQUENCE [LARGE SCALE GENOMIC DNA]</scope>
    <source>
        <strain evidence="8 9">LV19</strain>
    </source>
</reference>
<dbReference type="InterPro" id="IPR000100">
    <property type="entry name" value="RNase_P"/>
</dbReference>
<accession>A0A120JU24</accession>
<dbReference type="STRING" id="1514105.AOC36_11620"/>
<dbReference type="GO" id="GO:0001682">
    <property type="term" value="P:tRNA 5'-leader removal"/>
    <property type="evidence" value="ECO:0007669"/>
    <property type="project" value="UniProtKB-UniRule"/>
</dbReference>
<comment type="function">
    <text evidence="6">RNaseP catalyzes the removal of the 5'-leader sequence from pre-tRNA to produce the mature 5'-terminus. It can also cleave other RNA substrates such as 4.5S RNA. The protein component plays an auxiliary but essential role in vivo by binding to the 5'-leader sequence and broadening the substrate specificity of the ribozyme.</text>
</comment>
<dbReference type="Proteomes" id="UP000063781">
    <property type="component" value="Chromosome"/>
</dbReference>
<dbReference type="HAMAP" id="MF_00227">
    <property type="entry name" value="RNase_P"/>
    <property type="match status" value="1"/>
</dbReference>
<dbReference type="SUPFAM" id="SSF54211">
    <property type="entry name" value="Ribosomal protein S5 domain 2-like"/>
    <property type="match status" value="1"/>
</dbReference>
<dbReference type="GO" id="GO:0004526">
    <property type="term" value="F:ribonuclease P activity"/>
    <property type="evidence" value="ECO:0007669"/>
    <property type="project" value="UniProtKB-UniRule"/>
</dbReference>
<dbReference type="RefSeq" id="WP_067634514.1">
    <property type="nucleotide sequence ID" value="NZ_CP013213.1"/>
</dbReference>
<proteinExistence type="inferred from homology"/>
<dbReference type="InterPro" id="IPR014721">
    <property type="entry name" value="Ribsml_uS5_D2-typ_fold_subgr"/>
</dbReference>
<evidence type="ECO:0000313" key="8">
    <source>
        <dbReference type="EMBL" id="AMC94681.1"/>
    </source>
</evidence>
<evidence type="ECO:0000256" key="3">
    <source>
        <dbReference type="ARBA" id="ARBA00022759"/>
    </source>
</evidence>
<keyword evidence="2 6" id="KW-0540">Nuclease</keyword>
<comment type="subunit">
    <text evidence="6">Consists of a catalytic RNA component (M1 or rnpB) and a protein subunit.</text>
</comment>
<dbReference type="NCBIfam" id="TIGR00188">
    <property type="entry name" value="rnpA"/>
    <property type="match status" value="1"/>
</dbReference>
<sequence>MKKKFRVRRADEFQQIMRNKRFVATGSFVVYTKKKQEEHARVGISVPKKLGNAVVRNKTKRQVREMLRVIHVIEGNFDLIIIVRKKYFTQSYIQNQKDLEKLIKKVKIDSDV</sequence>